<dbReference type="SUPFAM" id="SSF101904">
    <property type="entry name" value="GyrA/ParC C-terminal domain-like"/>
    <property type="match status" value="1"/>
</dbReference>
<evidence type="ECO:0000256" key="9">
    <source>
        <dbReference type="PROSITE-ProRule" id="PRU01384"/>
    </source>
</evidence>
<keyword evidence="3 8" id="KW-0547">Nucleotide-binding</keyword>
<evidence type="ECO:0000256" key="2">
    <source>
        <dbReference type="ARBA" id="ARBA00008263"/>
    </source>
</evidence>
<dbReference type="Gene3D" id="2.120.10.90">
    <property type="entry name" value="DNA gyrase/topoisomerase IV, subunit A, C-terminal"/>
    <property type="match status" value="1"/>
</dbReference>
<keyword evidence="6 8" id="KW-0238">DNA-binding</keyword>
<dbReference type="SMART" id="SM00434">
    <property type="entry name" value="TOP4c"/>
    <property type="match status" value="1"/>
</dbReference>
<sequence>MSDSDKKPGDSSPSDIRPVNITDELSRSYLDYAMSVIVSRALPDARDGLKPVHRRILFSMSENNYTPDRAYNKSARVTGDTMGKYHPHGNQAIYDALVRLAQDFSMRLPLIDGQGNFGSIDGDPPAAERYTEVRLARPAMPLLDDLDKDTVDFQENYDGREQEPTVLPARFPNLLVNGAGGIAVGMATNIPPHNLAEVIDAAIALIDEPDMEIERLLDLVPGPDFPTGALILGRAGIRQAYLTGRGSIVMRARATIEEIRKDRDAIIVTEIPYQVNKATMIERMAELVREKRIEGIAEIRDESSREGLRVVIEVKRDAQADVVLNNLYRQTSLQTSFGANMVALNGGRPAVMTLHDLLSAFIAFREEVITRRTKFLLRKARDRAHVLVGLAIAVANIDEVIRTIRAAPDPQTARDELMTRRWPALDVAPLIALIDDPRHRLEEDGTYRLSAEQARAILDLRLQRLTALGRDEIADELDTIAAEIKEYLDILASRARVRQIAKDEMLAVKEQFGTPRRTEIAEAEGDFDDEDLIAREDMVVTVSHAGYVKRVPLSTYRAQRRGGKGRSAMQTRDEDFVTRLFVASTHTPVLFFSSKGQVYKLKVWRLPIAAPQARGKALVNILPLDSDERITSIMALPEDEANWARMQIMFATTSGSVRRNELSDFTNVNRNGKIAMKLEEGESIAGVQLSTEDDDVLLTTARGQCIRFPTTEVRVFKGRDSMGVRGIQLEDGDRLISMAIIRHVEATAEQRAEYIKQANAVRRSQTGGEGGVEEIEAEIEDAEAAPGDGSGDSGEIDYAAMSAAEQFILTLSENGYGKRTSSYEYRTTRRGGKGIVAMAVNGRNGPLVASFPVEDSDQIMLVTDGGQLIRCPVDGIRIVGRGSQGVIVFDTAADEKVVSVERVTEEEGEETLGEG</sequence>
<feature type="region of interest" description="Disordered" evidence="10">
    <location>
        <begin position="1"/>
        <end position="20"/>
    </location>
</feature>
<comment type="caution">
    <text evidence="12">The sequence shown here is derived from an EMBL/GenBank/DDBJ whole genome shotgun (WGS) entry which is preliminary data.</text>
</comment>
<dbReference type="Proteomes" id="UP001203284">
    <property type="component" value="Unassembled WGS sequence"/>
</dbReference>
<keyword evidence="7 8" id="KW-0413">Isomerase</keyword>
<comment type="miscellaneous">
    <text evidence="8">Few gyrases are as efficient as E.coli at forming negative supercoils. Not all organisms have 2 type II topoisomerases; in organisms with a single type II topoisomerase this enzyme also has to decatenate newly replicated chromosomes.</text>
</comment>
<evidence type="ECO:0000256" key="6">
    <source>
        <dbReference type="ARBA" id="ARBA00023125"/>
    </source>
</evidence>
<dbReference type="InterPro" id="IPR013757">
    <property type="entry name" value="Topo_IIA_A_a_sf"/>
</dbReference>
<gene>
    <name evidence="8 12" type="primary">gyrA</name>
    <name evidence="12" type="ORF">MWN34_12690</name>
</gene>
<keyword evidence="4 8" id="KW-0067">ATP-binding</keyword>
<dbReference type="Gene3D" id="3.90.199.10">
    <property type="entry name" value="Topoisomerase II, domain 5"/>
    <property type="match status" value="1"/>
</dbReference>
<dbReference type="Gene3D" id="1.10.268.10">
    <property type="entry name" value="Topoisomerase, domain 3"/>
    <property type="match status" value="1"/>
</dbReference>
<dbReference type="InterPro" id="IPR005743">
    <property type="entry name" value="GyrA"/>
</dbReference>
<keyword evidence="13" id="KW-1185">Reference proteome</keyword>
<evidence type="ECO:0000313" key="13">
    <source>
        <dbReference type="Proteomes" id="UP001203284"/>
    </source>
</evidence>
<dbReference type="Pfam" id="PF03989">
    <property type="entry name" value="DNA_gyraseA_C"/>
    <property type="match status" value="6"/>
</dbReference>
<name>A0ABT0DCT3_9HYPH</name>
<dbReference type="CDD" id="cd00187">
    <property type="entry name" value="TOP4c"/>
    <property type="match status" value="1"/>
</dbReference>
<dbReference type="EMBL" id="JALKCH010000007">
    <property type="protein sequence ID" value="MCK0197768.1"/>
    <property type="molecule type" value="Genomic_DNA"/>
</dbReference>
<accession>A0ABT0DCT3</accession>
<dbReference type="PANTHER" id="PTHR43493:SF5">
    <property type="entry name" value="DNA GYRASE SUBUNIT A, CHLOROPLASTIC_MITOCHONDRIAL"/>
    <property type="match status" value="1"/>
</dbReference>
<keyword evidence="5 8" id="KW-0799">Topoisomerase</keyword>
<evidence type="ECO:0000313" key="12">
    <source>
        <dbReference type="EMBL" id="MCK0197768.1"/>
    </source>
</evidence>
<dbReference type="Gene3D" id="3.30.1360.40">
    <property type="match status" value="1"/>
</dbReference>
<dbReference type="HAMAP" id="MF_01897">
    <property type="entry name" value="GyrA"/>
    <property type="match status" value="1"/>
</dbReference>
<dbReference type="Pfam" id="PF00521">
    <property type="entry name" value="DNA_topoisoIV"/>
    <property type="match status" value="1"/>
</dbReference>
<dbReference type="InterPro" id="IPR013758">
    <property type="entry name" value="Topo_IIA_A/C_ab"/>
</dbReference>
<proteinExistence type="inferred from homology"/>
<comment type="subunit">
    <text evidence="8">Heterotetramer, composed of two GyrA and two GyrB chains. In the heterotetramer, GyrA contains the active site tyrosine that forms a transient covalent intermediate with DNA, while GyrB binds cofactors and catalyzes ATP hydrolysis.</text>
</comment>
<dbReference type="GO" id="GO:0003918">
    <property type="term" value="F:DNA topoisomerase type II (double strand cut, ATP-hydrolyzing) activity"/>
    <property type="evidence" value="ECO:0007669"/>
    <property type="project" value="UniProtKB-EC"/>
</dbReference>
<dbReference type="EC" id="5.6.2.2" evidence="8"/>
<evidence type="ECO:0000256" key="7">
    <source>
        <dbReference type="ARBA" id="ARBA00023235"/>
    </source>
</evidence>
<comment type="function">
    <text evidence="8">A type II topoisomerase that negatively supercoils closed circular double-stranded (ds) DNA in an ATP-dependent manner to modulate DNA topology and maintain chromosomes in an underwound state. Negative supercoiling favors strand separation, and DNA replication, transcription, recombination and repair, all of which involve strand separation. Also able to catalyze the interconversion of other topological isomers of dsDNA rings, including catenanes and knotted rings. Type II topoisomerases break and join 2 DNA strands simultaneously in an ATP-dependent manner.</text>
</comment>
<evidence type="ECO:0000256" key="4">
    <source>
        <dbReference type="ARBA" id="ARBA00022840"/>
    </source>
</evidence>
<dbReference type="InterPro" id="IPR006691">
    <property type="entry name" value="GyrA/parC_rep"/>
</dbReference>
<dbReference type="PANTHER" id="PTHR43493">
    <property type="entry name" value="DNA GYRASE/TOPOISOMERASE SUBUNIT A"/>
    <property type="match status" value="1"/>
</dbReference>
<keyword evidence="8" id="KW-0963">Cytoplasm</keyword>
<evidence type="ECO:0000256" key="8">
    <source>
        <dbReference type="HAMAP-Rule" id="MF_01897"/>
    </source>
</evidence>
<evidence type="ECO:0000256" key="3">
    <source>
        <dbReference type="ARBA" id="ARBA00022741"/>
    </source>
</evidence>
<feature type="domain" description="Topo IIA-type catalytic" evidence="11">
    <location>
        <begin position="42"/>
        <end position="532"/>
    </location>
</feature>
<comment type="subcellular location">
    <subcellularLocation>
        <location evidence="8">Cytoplasm</location>
    </subcellularLocation>
</comment>
<dbReference type="NCBIfam" id="NF004043">
    <property type="entry name" value="PRK05560.1"/>
    <property type="match status" value="1"/>
</dbReference>
<dbReference type="SUPFAM" id="SSF56719">
    <property type="entry name" value="Type II DNA topoisomerase"/>
    <property type="match status" value="1"/>
</dbReference>
<dbReference type="RefSeq" id="WP_247029658.1">
    <property type="nucleotide sequence ID" value="NZ_JALKCH010000007.1"/>
</dbReference>
<evidence type="ECO:0000256" key="5">
    <source>
        <dbReference type="ARBA" id="ARBA00023029"/>
    </source>
</evidence>
<evidence type="ECO:0000259" key="11">
    <source>
        <dbReference type="PROSITE" id="PS52040"/>
    </source>
</evidence>
<feature type="active site" description="O-(5'-phospho-DNA)-tyrosine intermediate" evidence="8 9">
    <location>
        <position position="130"/>
    </location>
</feature>
<reference evidence="12 13" key="1">
    <citation type="submission" date="2022-04" db="EMBL/GenBank/DDBJ databases">
        <authorList>
            <person name="Grouzdev D.S."/>
            <person name="Pantiukh K.S."/>
            <person name="Krutkina M.S."/>
        </authorList>
    </citation>
    <scope>NUCLEOTIDE SEQUENCE [LARGE SCALE GENOMIC DNA]</scope>
    <source>
        <strain evidence="12 13">6x-1</strain>
    </source>
</reference>
<protein>
    <recommendedName>
        <fullName evidence="8">DNA gyrase subunit A</fullName>
        <ecNumber evidence="8">5.6.2.2</ecNumber>
    </recommendedName>
</protein>
<dbReference type="InterPro" id="IPR050220">
    <property type="entry name" value="Type_II_DNA_Topoisomerases"/>
</dbReference>
<evidence type="ECO:0000256" key="10">
    <source>
        <dbReference type="SAM" id="MobiDB-lite"/>
    </source>
</evidence>
<feature type="short sequence motif" description="GyrA-box" evidence="8">
    <location>
        <begin position="559"/>
        <end position="565"/>
    </location>
</feature>
<evidence type="ECO:0000256" key="1">
    <source>
        <dbReference type="ARBA" id="ARBA00000185"/>
    </source>
</evidence>
<dbReference type="NCBIfam" id="TIGR01063">
    <property type="entry name" value="gyrA"/>
    <property type="match status" value="1"/>
</dbReference>
<dbReference type="PROSITE" id="PS52040">
    <property type="entry name" value="TOPO_IIA"/>
    <property type="match status" value="1"/>
</dbReference>
<comment type="similarity">
    <text evidence="2 8">Belongs to the type II topoisomerase GyrA/ParC subunit family.</text>
</comment>
<dbReference type="InterPro" id="IPR013760">
    <property type="entry name" value="Topo_IIA-like_dom_sf"/>
</dbReference>
<dbReference type="InterPro" id="IPR035516">
    <property type="entry name" value="Gyrase/topoIV_suA_C"/>
</dbReference>
<dbReference type="InterPro" id="IPR002205">
    <property type="entry name" value="Topo_IIA_dom_A"/>
</dbReference>
<dbReference type="NCBIfam" id="NF004044">
    <property type="entry name" value="PRK05561.1"/>
    <property type="match status" value="1"/>
</dbReference>
<organism evidence="12 13">
    <name type="scientific">Ancylobacter crimeensis</name>
    <dbReference type="NCBI Taxonomy" id="2579147"/>
    <lineage>
        <taxon>Bacteria</taxon>
        <taxon>Pseudomonadati</taxon>
        <taxon>Pseudomonadota</taxon>
        <taxon>Alphaproteobacteria</taxon>
        <taxon>Hyphomicrobiales</taxon>
        <taxon>Xanthobacteraceae</taxon>
        <taxon>Ancylobacter</taxon>
    </lineage>
</organism>
<comment type="catalytic activity">
    <reaction evidence="1 8 9">
        <text>ATP-dependent breakage, passage and rejoining of double-stranded DNA.</text>
        <dbReference type="EC" id="5.6.2.2"/>
    </reaction>
</comment>